<evidence type="ECO:0000256" key="1">
    <source>
        <dbReference type="ARBA" id="ARBA00022450"/>
    </source>
</evidence>
<dbReference type="Gene3D" id="3.30.70.250">
    <property type="entry name" value="Malonyl-CoA ACP transacylase, ACP-binding"/>
    <property type="match status" value="1"/>
</dbReference>
<dbReference type="InterPro" id="IPR049900">
    <property type="entry name" value="PKS_mFAS_DH"/>
</dbReference>
<dbReference type="Pfam" id="PF16197">
    <property type="entry name" value="KAsynt_C_assoc"/>
    <property type="match status" value="1"/>
</dbReference>
<dbReference type="InterPro" id="IPR032821">
    <property type="entry name" value="PKS_assoc"/>
</dbReference>
<feature type="compositionally biased region" description="Low complexity" evidence="7">
    <location>
        <begin position="1024"/>
        <end position="1040"/>
    </location>
</feature>
<feature type="domain" description="Carrier" evidence="8">
    <location>
        <begin position="1688"/>
        <end position="1766"/>
    </location>
</feature>
<evidence type="ECO:0000259" key="10">
    <source>
        <dbReference type="PROSITE" id="PS52019"/>
    </source>
</evidence>
<dbReference type="PANTHER" id="PTHR43775:SF37">
    <property type="entry name" value="SI:DKEY-61P9.11"/>
    <property type="match status" value="1"/>
</dbReference>
<dbReference type="GO" id="GO:0071770">
    <property type="term" value="P:DIM/DIP cell wall layer assembly"/>
    <property type="evidence" value="ECO:0007669"/>
    <property type="project" value="TreeGrafter"/>
</dbReference>
<dbReference type="CDD" id="cd08955">
    <property type="entry name" value="KR_2_FAS_SDR_x"/>
    <property type="match status" value="1"/>
</dbReference>
<evidence type="ECO:0000313" key="11">
    <source>
        <dbReference type="EMBL" id="BBY77122.1"/>
    </source>
</evidence>
<dbReference type="InterPro" id="IPR036736">
    <property type="entry name" value="ACP-like_sf"/>
</dbReference>
<accession>A0A7I7U6V8</accession>
<dbReference type="GO" id="GO:0031177">
    <property type="term" value="F:phosphopantetheine binding"/>
    <property type="evidence" value="ECO:0007669"/>
    <property type="project" value="InterPro"/>
</dbReference>
<dbReference type="InterPro" id="IPR020806">
    <property type="entry name" value="PKS_PP-bd"/>
</dbReference>
<dbReference type="GO" id="GO:0004312">
    <property type="term" value="F:fatty acid synthase activity"/>
    <property type="evidence" value="ECO:0007669"/>
    <property type="project" value="TreeGrafter"/>
</dbReference>
<feature type="region of interest" description="Disordered" evidence="7">
    <location>
        <begin position="1770"/>
        <end position="1804"/>
    </location>
</feature>
<evidence type="ECO:0000256" key="7">
    <source>
        <dbReference type="SAM" id="MobiDB-lite"/>
    </source>
</evidence>
<dbReference type="SMART" id="SM00826">
    <property type="entry name" value="PKS_DH"/>
    <property type="match status" value="1"/>
</dbReference>
<evidence type="ECO:0000259" key="9">
    <source>
        <dbReference type="PROSITE" id="PS52004"/>
    </source>
</evidence>
<dbReference type="PANTHER" id="PTHR43775">
    <property type="entry name" value="FATTY ACID SYNTHASE"/>
    <property type="match status" value="1"/>
</dbReference>
<dbReference type="EMBL" id="AP022598">
    <property type="protein sequence ID" value="BBY77122.1"/>
    <property type="molecule type" value="Genomic_DNA"/>
</dbReference>
<feature type="compositionally biased region" description="Basic and acidic residues" evidence="7">
    <location>
        <begin position="1774"/>
        <end position="1785"/>
    </location>
</feature>
<dbReference type="PROSITE" id="PS52004">
    <property type="entry name" value="KS3_2"/>
    <property type="match status" value="1"/>
</dbReference>
<dbReference type="InterPro" id="IPR016035">
    <property type="entry name" value="Acyl_Trfase/lysoPLipase"/>
</dbReference>
<dbReference type="Gene3D" id="1.10.1200.10">
    <property type="entry name" value="ACP-like"/>
    <property type="match status" value="1"/>
</dbReference>
<keyword evidence="1" id="KW-0596">Phosphopantetheine</keyword>
<dbReference type="Pfam" id="PF02801">
    <property type="entry name" value="Ketoacyl-synt_C"/>
    <property type="match status" value="1"/>
</dbReference>
<evidence type="ECO:0000256" key="4">
    <source>
        <dbReference type="ARBA" id="ARBA00022857"/>
    </source>
</evidence>
<dbReference type="SUPFAM" id="SSF53901">
    <property type="entry name" value="Thiolase-like"/>
    <property type="match status" value="1"/>
</dbReference>
<dbReference type="SMART" id="SM00827">
    <property type="entry name" value="PKS_AT"/>
    <property type="match status" value="1"/>
</dbReference>
<dbReference type="Gene3D" id="3.10.129.110">
    <property type="entry name" value="Polyketide synthase dehydratase"/>
    <property type="match status" value="1"/>
</dbReference>
<keyword evidence="5" id="KW-0511">Multifunctional enzyme</keyword>
<dbReference type="Gene3D" id="3.40.366.10">
    <property type="entry name" value="Malonyl-Coenzyme A Acyl Carrier Protein, domain 2"/>
    <property type="match status" value="1"/>
</dbReference>
<feature type="domain" description="Ketosynthase family 3 (KS3)" evidence="9">
    <location>
        <begin position="32"/>
        <end position="454"/>
    </location>
</feature>
<dbReference type="InterPro" id="IPR014030">
    <property type="entry name" value="Ketoacyl_synth_N"/>
</dbReference>
<dbReference type="RefSeq" id="WP_163767291.1">
    <property type="nucleotide sequence ID" value="NZ_AP022598.1"/>
</dbReference>
<dbReference type="GO" id="GO:0005886">
    <property type="term" value="C:plasma membrane"/>
    <property type="evidence" value="ECO:0007669"/>
    <property type="project" value="TreeGrafter"/>
</dbReference>
<feature type="active site" description="Proton donor; for dehydratase activity" evidence="6">
    <location>
        <position position="1104"/>
    </location>
</feature>
<dbReference type="SUPFAM" id="SSF47336">
    <property type="entry name" value="ACP-like"/>
    <property type="match status" value="1"/>
</dbReference>
<feature type="region of interest" description="C-terminal hotdog fold" evidence="6">
    <location>
        <begin position="1044"/>
        <end position="1197"/>
    </location>
</feature>
<dbReference type="PROSITE" id="PS00012">
    <property type="entry name" value="PHOSPHOPANTETHEINE"/>
    <property type="match status" value="1"/>
</dbReference>
<feature type="active site" description="Proton acceptor; for dehydratase activity" evidence="6">
    <location>
        <position position="944"/>
    </location>
</feature>
<dbReference type="InterPro" id="IPR016039">
    <property type="entry name" value="Thiolase-like"/>
</dbReference>
<dbReference type="Pfam" id="PF21089">
    <property type="entry name" value="PKS_DH_N"/>
    <property type="match status" value="1"/>
</dbReference>
<reference evidence="11 12" key="1">
    <citation type="journal article" date="2019" name="Emerg. Microbes Infect.">
        <title>Comprehensive subspecies identification of 175 nontuberculous mycobacteria species based on 7547 genomic profiles.</title>
        <authorList>
            <person name="Matsumoto Y."/>
            <person name="Kinjo T."/>
            <person name="Motooka D."/>
            <person name="Nabeya D."/>
            <person name="Jung N."/>
            <person name="Uechi K."/>
            <person name="Horii T."/>
            <person name="Iida T."/>
            <person name="Fujita J."/>
            <person name="Nakamura S."/>
        </authorList>
    </citation>
    <scope>NUCLEOTIDE SEQUENCE [LARGE SCALE GENOMIC DNA]</scope>
    <source>
        <strain evidence="11 12">JCM 6367</strain>
    </source>
</reference>
<dbReference type="GO" id="GO:0006633">
    <property type="term" value="P:fatty acid biosynthetic process"/>
    <property type="evidence" value="ECO:0007669"/>
    <property type="project" value="InterPro"/>
</dbReference>
<evidence type="ECO:0000256" key="2">
    <source>
        <dbReference type="ARBA" id="ARBA00022553"/>
    </source>
</evidence>
<dbReference type="InterPro" id="IPR050091">
    <property type="entry name" value="PKS_NRPS_Biosynth_Enz"/>
</dbReference>
<dbReference type="InterPro" id="IPR001227">
    <property type="entry name" value="Ac_transferase_dom_sf"/>
</dbReference>
<name>A0A7I7U6V8_MYCPF</name>
<dbReference type="SUPFAM" id="SSF55048">
    <property type="entry name" value="Probable ACP-binding domain of malonyl-CoA ACP transacylase"/>
    <property type="match status" value="1"/>
</dbReference>
<dbReference type="Pfam" id="PF00109">
    <property type="entry name" value="ketoacyl-synt"/>
    <property type="match status" value="1"/>
</dbReference>
<dbReference type="SUPFAM" id="SSF51735">
    <property type="entry name" value="NAD(P)-binding Rossmann-fold domains"/>
    <property type="match status" value="2"/>
</dbReference>
<dbReference type="InterPro" id="IPR013968">
    <property type="entry name" value="PKS_KR"/>
</dbReference>
<dbReference type="InterPro" id="IPR014031">
    <property type="entry name" value="Ketoacyl_synth_C"/>
</dbReference>
<dbReference type="Pfam" id="PF08659">
    <property type="entry name" value="KR"/>
    <property type="match status" value="1"/>
</dbReference>
<organism evidence="11 12">
    <name type="scientific">Mycolicibacterium parafortuitum</name>
    <name type="common">Mycobacterium parafortuitum</name>
    <dbReference type="NCBI Taxonomy" id="39692"/>
    <lineage>
        <taxon>Bacteria</taxon>
        <taxon>Bacillati</taxon>
        <taxon>Actinomycetota</taxon>
        <taxon>Actinomycetes</taxon>
        <taxon>Mycobacteriales</taxon>
        <taxon>Mycobacteriaceae</taxon>
        <taxon>Mycolicibacterium</taxon>
    </lineage>
</organism>
<dbReference type="Pfam" id="PF14765">
    <property type="entry name" value="PS-DH"/>
    <property type="match status" value="1"/>
</dbReference>
<feature type="region of interest" description="Disordered" evidence="7">
    <location>
        <begin position="1024"/>
        <end position="1044"/>
    </location>
</feature>
<dbReference type="GO" id="GO:0005737">
    <property type="term" value="C:cytoplasm"/>
    <property type="evidence" value="ECO:0007669"/>
    <property type="project" value="TreeGrafter"/>
</dbReference>
<dbReference type="InterPro" id="IPR057326">
    <property type="entry name" value="KR_dom"/>
</dbReference>
<dbReference type="FunFam" id="3.30.70.250:FF:000003">
    <property type="entry name" value="Polyketide beta-ketoacyl synthase Pks3"/>
    <property type="match status" value="1"/>
</dbReference>
<proteinExistence type="predicted"/>
<protein>
    <submittedName>
        <fullName evidence="11">Phthiocerol/phenolphthiocerol synthesis polyketide synthase type I PpsD</fullName>
    </submittedName>
</protein>
<dbReference type="InterPro" id="IPR042104">
    <property type="entry name" value="PKS_dehydratase_sf"/>
</dbReference>
<dbReference type="InterPro" id="IPR020841">
    <property type="entry name" value="PKS_Beta-ketoAc_synthase_dom"/>
</dbReference>
<dbReference type="InterPro" id="IPR049552">
    <property type="entry name" value="PKS_DH_N"/>
</dbReference>
<dbReference type="InterPro" id="IPR016036">
    <property type="entry name" value="Malonyl_transacylase_ACP-bd"/>
</dbReference>
<dbReference type="FunFam" id="3.40.47.10:FF:000019">
    <property type="entry name" value="Polyketide synthase type I"/>
    <property type="match status" value="1"/>
</dbReference>
<dbReference type="PROSITE" id="PS52019">
    <property type="entry name" value="PKS_MFAS_DH"/>
    <property type="match status" value="1"/>
</dbReference>
<keyword evidence="3" id="KW-0808">Transferase</keyword>
<feature type="compositionally biased region" description="Basic residues" evidence="7">
    <location>
        <begin position="1794"/>
        <end position="1804"/>
    </location>
</feature>
<dbReference type="InterPro" id="IPR036291">
    <property type="entry name" value="NAD(P)-bd_dom_sf"/>
</dbReference>
<dbReference type="InterPro" id="IPR009081">
    <property type="entry name" value="PP-bd_ACP"/>
</dbReference>
<dbReference type="Pfam" id="PF00698">
    <property type="entry name" value="Acyl_transf_1"/>
    <property type="match status" value="1"/>
</dbReference>
<dbReference type="InterPro" id="IPR020807">
    <property type="entry name" value="PKS_DH"/>
</dbReference>
<dbReference type="SUPFAM" id="SSF52151">
    <property type="entry name" value="FabD/lysophospholipase-like"/>
    <property type="match status" value="1"/>
</dbReference>
<dbReference type="InterPro" id="IPR006162">
    <property type="entry name" value="Ppantetheine_attach_site"/>
</dbReference>
<evidence type="ECO:0000259" key="8">
    <source>
        <dbReference type="PROSITE" id="PS50075"/>
    </source>
</evidence>
<dbReference type="SMART" id="SM00825">
    <property type="entry name" value="PKS_KS"/>
    <property type="match status" value="1"/>
</dbReference>
<dbReference type="InterPro" id="IPR014043">
    <property type="entry name" value="Acyl_transferase_dom"/>
</dbReference>
<keyword evidence="2" id="KW-0597">Phosphoprotein</keyword>
<evidence type="ECO:0000256" key="3">
    <source>
        <dbReference type="ARBA" id="ARBA00022679"/>
    </source>
</evidence>
<dbReference type="GO" id="GO:0004315">
    <property type="term" value="F:3-oxoacyl-[acyl-carrier-protein] synthase activity"/>
    <property type="evidence" value="ECO:0007669"/>
    <property type="project" value="InterPro"/>
</dbReference>
<dbReference type="Gene3D" id="3.40.47.10">
    <property type="match status" value="1"/>
</dbReference>
<keyword evidence="4" id="KW-0521">NADP</keyword>
<evidence type="ECO:0000256" key="5">
    <source>
        <dbReference type="ARBA" id="ARBA00023268"/>
    </source>
</evidence>
<dbReference type="Pfam" id="PF00550">
    <property type="entry name" value="PP-binding"/>
    <property type="match status" value="1"/>
</dbReference>
<dbReference type="SMART" id="SM00822">
    <property type="entry name" value="PKS_KR"/>
    <property type="match status" value="1"/>
</dbReference>
<dbReference type="Proteomes" id="UP000466554">
    <property type="component" value="Chromosome"/>
</dbReference>
<evidence type="ECO:0000313" key="12">
    <source>
        <dbReference type="Proteomes" id="UP000466554"/>
    </source>
</evidence>
<evidence type="ECO:0000256" key="6">
    <source>
        <dbReference type="PROSITE-ProRule" id="PRU01363"/>
    </source>
</evidence>
<feature type="region of interest" description="N-terminal hotdog fold" evidence="6">
    <location>
        <begin position="912"/>
        <end position="1034"/>
    </location>
</feature>
<sequence length="1804" mass="188405">MKTTFDRISAMSGEQRDKLTEQFEKASRVAAAEPIAVVGMGCRFPGGATDPDKYWKLLESGTNAVTEVPADRWDGDAYYDPDPMAPGRMPSKWGAYIDDMQGFDAEFFGITPREAAAMDPQQRVVLEVAYEALENAGLAPEAVGEVRGAVMLGVYYNEYQSSSAGNPDTIDAYSATGNAHSVTVGRIAYLLGLKGPAVAVDTACSSSLVAIHLACQSLRMRESDLALAGGVSLSLRPETQLALGKWGMLSPHGKCYAFDSRANGFVRGEGAGVVVLKRLTDAVRDGDRVLGVVRGSALNQDGRSNGLTAPNAPAQREVITRALRSADVAAGTVNYVETHGTGTSLGDPIEFDALAAVYGKGDTPCALGAVKTNMGHLEAAAGIAGFIKAVLTLQRGAIAPNLHFDKWNPQISPAGTRLFVPTEKADWPKVDHPRRAAVSSFGMGGTNAHIVLEQGPEPVAAPVDPAPKVATLVVSGKTPQRLAAAAASLADWLETDGAAASLADVAYTVNHHRSRYQTVATVCARTHAEAVTGLRALAAGQSAPGVLGARDARTGAGKGTVFLYSGQGAQWAGMGKALLVEEPAFAAAVDELEPAFVDKVGFSLRQTLEAGEPVTGIDRIQPVLVGMQLALTQLWRSYGVEPDAVIGHSMGEATAAVVAGVLTPAEGFDIIATRTRLMKRLSGQGAMALLELDAQATEALLADRPDLTIAVYASPKQSVIAGPPEQVDEVVALVDAQGKLARRVEVDVASHHPTIDPVLDELRDALAYLSPAAPKIPLVSTVAYTGSSPLYTADYWAANLRNPVRFSQAVHEASADHSNFIEISPHPLLTHAITDTLDAQGISRKFHVGSTVNRDHPETLAFHAQLSAVRPPAVKAPEGATGRLVDVPATAWQHTAYWMADRSGGQQFAGTHPLLGLHVELPSGAGHVWQSDVGLEAHPWLADHIVHGLPVMPGAGFAEIALAAAQEALGLPATGVEVSVEVEQMLPLDPYTKLTTQVSTGQDGVSTVEIHSRSEAGTWTRHAAGTVKAAAPASPAKPAPLTDATPVSPADFYTALRRTGAHHAQAFAALTRIARAGGAADTEIVLPDEATPHRGITLHPVLLDAALQGLAAALGDDSLNDSNDVTYLPVGFGSVRVFGELGRRAKCRAEIVSVASGVDGQGSGDAVGRVTLTDDTGTVLAQVDNVALKRIQRRTVPLPLSQKIFDSRWVESPVAAGGAAPGSWLVLADGDAALGEAARFADGFGDVQHRVIAAPLADESAARDALASATSDAALPPAGVVVLVDVPAFDGTDADARLRAAQDAVWEIAATVRSIVGSWHGKPPRLWVVSRGGLTVTDGDGGGNPGVGTLKALIRVLAYEHPDLRATLLDVGADGDTAAILAGEIAADGADDVIAWRDGTRRVERLARAALPATPGKLEVRGDGSYIVTGALGGVGLAVVRWLVDNGAGRLVLNGRSGPSEAAQAVLDELSARAEISVVTGDIATPGTAARLVSAAEETGKPLRGVLHSAAVLDDELVVGLTRESMDKIWAPKAAGAWRLHEATADKALDWWVGFSSVASLLGSPGQAAYACANAWLDALVAWRRAAGLPATTVNWGQWAEVGLASSLKFSVLDPITPDEGVEALGGVLAAGLSQVGIARLRLDRAAAAFPEIRQIGFFADLVSELDVDDSDDDWEGADALKTLSAAEVNRVVVARLRRRIAGVMGYSTESAVDTAKPLTEMGLDSLMAVRMRNTIRGDFGVEPPVALLLQGATLDDVALDLIRQLGLAEEDGSERPNALRERAQQRAAARQRAASRRKVGPRS</sequence>
<dbReference type="InterPro" id="IPR018201">
    <property type="entry name" value="Ketoacyl_synth_AS"/>
</dbReference>
<dbReference type="InterPro" id="IPR049551">
    <property type="entry name" value="PKS_DH_C"/>
</dbReference>
<dbReference type="PROSITE" id="PS00606">
    <property type="entry name" value="KS3_1"/>
    <property type="match status" value="1"/>
</dbReference>
<dbReference type="PROSITE" id="PS50075">
    <property type="entry name" value="CARRIER"/>
    <property type="match status" value="1"/>
</dbReference>
<feature type="domain" description="PKS/mFAS DH" evidence="10">
    <location>
        <begin position="912"/>
        <end position="1197"/>
    </location>
</feature>
<dbReference type="Gene3D" id="3.40.50.720">
    <property type="entry name" value="NAD(P)-binding Rossmann-like Domain"/>
    <property type="match status" value="1"/>
</dbReference>
<dbReference type="CDD" id="cd00833">
    <property type="entry name" value="PKS"/>
    <property type="match status" value="1"/>
</dbReference>
<dbReference type="SMART" id="SM00823">
    <property type="entry name" value="PKS_PP"/>
    <property type="match status" value="1"/>
</dbReference>
<gene>
    <name evidence="11" type="primary">ppsD</name>
    <name evidence="11" type="ORF">MPRF_40210</name>
</gene>